<dbReference type="InterPro" id="IPR016181">
    <property type="entry name" value="Acyl_CoA_acyltransferase"/>
</dbReference>
<accession>A0A0G4H3J6</accession>
<dbReference type="InterPro" id="IPR000182">
    <property type="entry name" value="GNAT_dom"/>
</dbReference>
<reference evidence="2" key="1">
    <citation type="submission" date="2014-11" db="EMBL/GenBank/DDBJ databases">
        <authorList>
            <person name="Otto D Thomas"/>
            <person name="Naeem Raeece"/>
        </authorList>
    </citation>
    <scope>NUCLEOTIDE SEQUENCE</scope>
</reference>
<name>A0A0G4H3J6_9ALVE</name>
<evidence type="ECO:0000259" key="1">
    <source>
        <dbReference type="PROSITE" id="PS51186"/>
    </source>
</evidence>
<dbReference type="PROSITE" id="PS51186">
    <property type="entry name" value="GNAT"/>
    <property type="match status" value="1"/>
</dbReference>
<dbReference type="Pfam" id="PF13302">
    <property type="entry name" value="Acetyltransf_3"/>
    <property type="match status" value="1"/>
</dbReference>
<feature type="domain" description="N-acetyltransferase" evidence="1">
    <location>
        <begin position="26"/>
        <end position="186"/>
    </location>
</feature>
<dbReference type="PhylomeDB" id="A0A0G4H3J6"/>
<dbReference type="PANTHER" id="PTHR46067">
    <property type="entry name" value="ACYL-COA N-ACYLTRANSFERASES (NAT) SUPERFAMILY PROTEIN"/>
    <property type="match status" value="1"/>
</dbReference>
<dbReference type="GO" id="GO:0016747">
    <property type="term" value="F:acyltransferase activity, transferring groups other than amino-acyl groups"/>
    <property type="evidence" value="ECO:0007669"/>
    <property type="project" value="InterPro"/>
</dbReference>
<dbReference type="SUPFAM" id="SSF55729">
    <property type="entry name" value="Acyl-CoA N-acyltransferases (Nat)"/>
    <property type="match status" value="1"/>
</dbReference>
<sequence>MKLRPFHKGDEAGVREAADDPEVAAMLLRLPSPYTEADASWWVLHCIDADAEIEKRGGRMGPSGLHFCRVGDSTSPDESGAVLGVIGVEPHPLHPHRAEIGYWIRRDWWGRGVGTEAVKAMAWEVGVRFPEIARLEACAFVENEASCRVLTKAGFEFEGRQKAIVMKEGKLKDGLSFGLVMQEEKRVSDEGAG</sequence>
<dbReference type="Gene3D" id="3.40.630.30">
    <property type="match status" value="1"/>
</dbReference>
<dbReference type="CDD" id="cd04301">
    <property type="entry name" value="NAT_SF"/>
    <property type="match status" value="1"/>
</dbReference>
<proteinExistence type="predicted"/>
<evidence type="ECO:0000313" key="2">
    <source>
        <dbReference type="EMBL" id="CEM38284.1"/>
    </source>
</evidence>
<dbReference type="PANTHER" id="PTHR46067:SF27">
    <property type="entry name" value="ACYL-COA N-ACYLTRANSFERASES (NAT) SUPERFAMILY PROTEIN"/>
    <property type="match status" value="1"/>
</dbReference>
<organism evidence="2">
    <name type="scientific">Chromera velia CCMP2878</name>
    <dbReference type="NCBI Taxonomy" id="1169474"/>
    <lineage>
        <taxon>Eukaryota</taxon>
        <taxon>Sar</taxon>
        <taxon>Alveolata</taxon>
        <taxon>Colpodellida</taxon>
        <taxon>Chromeraceae</taxon>
        <taxon>Chromera</taxon>
    </lineage>
</organism>
<dbReference type="EMBL" id="CDMZ01001843">
    <property type="protein sequence ID" value="CEM38284.1"/>
    <property type="molecule type" value="Genomic_DNA"/>
</dbReference>
<dbReference type="VEuPathDB" id="CryptoDB:Cvel_24559"/>
<protein>
    <recommendedName>
        <fullName evidence="1">N-acetyltransferase domain-containing protein</fullName>
    </recommendedName>
</protein>
<gene>
    <name evidence="2" type="ORF">Cvel_24559</name>
</gene>
<dbReference type="AlphaFoldDB" id="A0A0G4H3J6"/>